<accession>A0A1F6FH16</accession>
<dbReference type="STRING" id="1798525.A3G90_03780"/>
<dbReference type="Gene3D" id="1.10.10.410">
    <property type="match status" value="1"/>
</dbReference>
<dbReference type="GO" id="GO:0016884">
    <property type="term" value="F:carbon-nitrogen ligase activity, with glutamine as amido-N-donor"/>
    <property type="evidence" value="ECO:0007669"/>
    <property type="project" value="InterPro"/>
</dbReference>
<name>A0A1F6FH16_9BACT</name>
<sequence>MSTHTDLRVTLKEAMKAKDEVRLRTVRGIMTACTNELVATGRTPQDELKDEEVIAVIKRLAKQRKESIVQYEAANRPELAVPEKEELAVLEAYLPTLMTQDQIRPIAEAVKAEMGVEDKSKLGQLVGAVMKKLQGQADGGDVKAVVESLF</sequence>
<evidence type="ECO:0000313" key="2">
    <source>
        <dbReference type="Proteomes" id="UP000177325"/>
    </source>
</evidence>
<dbReference type="InterPro" id="IPR023168">
    <property type="entry name" value="GatB_Yqey_C_2"/>
</dbReference>
<dbReference type="InterPro" id="IPR019004">
    <property type="entry name" value="YqeY/Aim41"/>
</dbReference>
<dbReference type="Gene3D" id="1.10.1510.10">
    <property type="entry name" value="Uncharacterised protein YqeY/AIM41 PF09424, N-terminal domain"/>
    <property type="match status" value="1"/>
</dbReference>
<dbReference type="PANTHER" id="PTHR28055">
    <property type="entry name" value="ALTERED INHERITANCE OF MITOCHONDRIA PROTEIN 41, MITOCHONDRIAL"/>
    <property type="match status" value="1"/>
</dbReference>
<reference evidence="1 2" key="1">
    <citation type="journal article" date="2016" name="Nat. Commun.">
        <title>Thousands of microbial genomes shed light on interconnected biogeochemical processes in an aquifer system.</title>
        <authorList>
            <person name="Anantharaman K."/>
            <person name="Brown C.T."/>
            <person name="Hug L.A."/>
            <person name="Sharon I."/>
            <person name="Castelle C.J."/>
            <person name="Probst A.J."/>
            <person name="Thomas B.C."/>
            <person name="Singh A."/>
            <person name="Wilkins M.J."/>
            <person name="Karaoz U."/>
            <person name="Brodie E.L."/>
            <person name="Williams K.H."/>
            <person name="Hubbard S.S."/>
            <person name="Banfield J.F."/>
        </authorList>
    </citation>
    <scope>NUCLEOTIDE SEQUENCE [LARGE SCALE GENOMIC DNA]</scope>
</reference>
<evidence type="ECO:0008006" key="3">
    <source>
        <dbReference type="Google" id="ProtNLM"/>
    </source>
</evidence>
<protein>
    <recommendedName>
        <fullName evidence="3">Glutamyl-tRNA amidotransferase</fullName>
    </recommendedName>
</protein>
<organism evidence="1 2">
    <name type="scientific">Candidatus Kaiserbacteria bacterium RIFCSPLOWO2_12_FULL_45_26</name>
    <dbReference type="NCBI Taxonomy" id="1798525"/>
    <lineage>
        <taxon>Bacteria</taxon>
        <taxon>Candidatus Kaiseribacteriota</taxon>
    </lineage>
</organism>
<dbReference type="SUPFAM" id="SSF89095">
    <property type="entry name" value="GatB/YqeY motif"/>
    <property type="match status" value="1"/>
</dbReference>
<dbReference type="EMBL" id="MFMM01000001">
    <property type="protein sequence ID" value="OGG85150.1"/>
    <property type="molecule type" value="Genomic_DNA"/>
</dbReference>
<dbReference type="PANTHER" id="PTHR28055:SF1">
    <property type="entry name" value="ALTERED INHERITANCE OF MITOCHONDRIA PROTEIN 41, MITOCHONDRIAL"/>
    <property type="match status" value="1"/>
</dbReference>
<dbReference type="InterPro" id="IPR042184">
    <property type="entry name" value="YqeY/Aim41_N"/>
</dbReference>
<gene>
    <name evidence="1" type="ORF">A3G90_03780</name>
</gene>
<proteinExistence type="predicted"/>
<comment type="caution">
    <text evidence="1">The sequence shown here is derived from an EMBL/GenBank/DDBJ whole genome shotgun (WGS) entry which is preliminary data.</text>
</comment>
<dbReference type="Pfam" id="PF09424">
    <property type="entry name" value="YqeY"/>
    <property type="match status" value="1"/>
</dbReference>
<dbReference type="AlphaFoldDB" id="A0A1F6FH16"/>
<evidence type="ECO:0000313" key="1">
    <source>
        <dbReference type="EMBL" id="OGG85150.1"/>
    </source>
</evidence>
<dbReference type="Proteomes" id="UP000177325">
    <property type="component" value="Unassembled WGS sequence"/>
</dbReference>
<dbReference type="InterPro" id="IPR003789">
    <property type="entry name" value="Asn/Gln_tRNA_amidoTrase-B-like"/>
</dbReference>